<organism evidence="3 4">
    <name type="scientific">Noviherbaspirillum suwonense</name>
    <dbReference type="NCBI Taxonomy" id="1224511"/>
    <lineage>
        <taxon>Bacteria</taxon>
        <taxon>Pseudomonadati</taxon>
        <taxon>Pseudomonadota</taxon>
        <taxon>Betaproteobacteria</taxon>
        <taxon>Burkholderiales</taxon>
        <taxon>Oxalobacteraceae</taxon>
        <taxon>Noviherbaspirillum</taxon>
    </lineage>
</organism>
<evidence type="ECO:0000256" key="1">
    <source>
        <dbReference type="SAM" id="MobiDB-lite"/>
    </source>
</evidence>
<feature type="region of interest" description="Disordered" evidence="1">
    <location>
        <begin position="1"/>
        <end position="40"/>
    </location>
</feature>
<dbReference type="PANTHER" id="PTHR47472">
    <property type="entry name" value="PROPIONYL-COA CARBOXYLASE"/>
    <property type="match status" value="1"/>
</dbReference>
<evidence type="ECO:0000259" key="2">
    <source>
        <dbReference type="Pfam" id="PF07287"/>
    </source>
</evidence>
<name>A0ABY1PY75_9BURK</name>
<dbReference type="Pfam" id="PF07287">
    <property type="entry name" value="AtuA"/>
    <property type="match status" value="1"/>
</dbReference>
<comment type="caution">
    <text evidence="3">The sequence shown here is derived from an EMBL/GenBank/DDBJ whole genome shotgun (WGS) entry which is preliminary data.</text>
</comment>
<dbReference type="PANTHER" id="PTHR47472:SF1">
    <property type="entry name" value="DUF1446-DOMAIN-CONTAINING PROTEIN"/>
    <property type="match status" value="1"/>
</dbReference>
<dbReference type="InterPro" id="IPR010839">
    <property type="entry name" value="AtuA_N"/>
</dbReference>
<dbReference type="Proteomes" id="UP001158049">
    <property type="component" value="Unassembled WGS sequence"/>
</dbReference>
<protein>
    <recommendedName>
        <fullName evidence="2">Acyclic terpene utilisation N-terminal domain-containing protein</fullName>
    </recommendedName>
</protein>
<reference evidence="3 4" key="1">
    <citation type="submission" date="2017-05" db="EMBL/GenBank/DDBJ databases">
        <authorList>
            <person name="Varghese N."/>
            <person name="Submissions S."/>
        </authorList>
    </citation>
    <scope>NUCLEOTIDE SEQUENCE [LARGE SCALE GENOMIC DNA]</scope>
    <source>
        <strain evidence="3 4">DSM 26001</strain>
    </source>
</reference>
<evidence type="ECO:0000313" key="3">
    <source>
        <dbReference type="EMBL" id="SMP51689.1"/>
    </source>
</evidence>
<evidence type="ECO:0000313" key="4">
    <source>
        <dbReference type="Proteomes" id="UP001158049"/>
    </source>
</evidence>
<dbReference type="EMBL" id="FXUL01000003">
    <property type="protein sequence ID" value="SMP51689.1"/>
    <property type="molecule type" value="Genomic_DNA"/>
</dbReference>
<feature type="domain" description="Acyclic terpene utilisation N-terminal" evidence="2">
    <location>
        <begin position="47"/>
        <end position="484"/>
    </location>
</feature>
<accession>A0ABY1PY75</accession>
<keyword evidence="4" id="KW-1185">Reference proteome</keyword>
<gene>
    <name evidence="3" type="ORF">SAMN06295970_10351</name>
</gene>
<proteinExistence type="predicted"/>
<feature type="compositionally biased region" description="Basic and acidic residues" evidence="1">
    <location>
        <begin position="9"/>
        <end position="21"/>
    </location>
</feature>
<sequence>MLGTVGPTEKTEASTGDKTHVAPDGIHGHPRPAPGLAAAQDAMKKSIRIGGGAGYSGDRIEPAVELAEKGGIDYLVFECLAERTIALAQQARMKDPDAGYDPLLEARMLAVLPACARNGIRIVTNMGAANPAAAAAKVRDIARSLGLGGLKVAAITGDDVLATLRDGDYLIEDNGAPVSSLGERMLSANAYLGARPLADALAAGADIVITGRVADPALVLAPLLHEFGWGMEDWDLLGQGTVAGHLLECAGQVCGGYYADPGVKDVPGLARLGFPIGEVSRDGTLVLTKVAGSGGMITAGTCKEQLLYEIHDPACYLTPDVVADFSEVSIVEDGPDRVIVRGGRGRPRPPTLKVSVGYVDSYIGEGQISYAGPGAAARGQLAIDIVEERLRIRGAELSEVRSELIGVNAIFGRGPLRHEPDEVRVRIAGRADSLAQATVVGNEVEALYTCGPAGGGGATRSARQIVAVMSVLLPRELAQASIHFEES</sequence>